<feature type="region of interest" description="Disordered" evidence="1">
    <location>
        <begin position="1"/>
        <end position="48"/>
    </location>
</feature>
<name>A0A9N8DKX0_9STRA</name>
<evidence type="ECO:0000256" key="1">
    <source>
        <dbReference type="SAM" id="MobiDB-lite"/>
    </source>
</evidence>
<dbReference type="OrthoDB" id="46957at2759"/>
<comment type="caution">
    <text evidence="3">The sequence shown here is derived from an EMBL/GenBank/DDBJ whole genome shotgun (WGS) entry which is preliminary data.</text>
</comment>
<keyword evidence="2" id="KW-0812">Transmembrane</keyword>
<dbReference type="EMBL" id="CAICTM010000184">
    <property type="protein sequence ID" value="CAB9504096.1"/>
    <property type="molecule type" value="Genomic_DNA"/>
</dbReference>
<evidence type="ECO:0000256" key="2">
    <source>
        <dbReference type="SAM" id="Phobius"/>
    </source>
</evidence>
<protein>
    <recommendedName>
        <fullName evidence="5">Transmembrane protein</fullName>
    </recommendedName>
</protein>
<sequence length="176" mass="20172">MVNKSARTLRRMSSRLRRFSSSSSSPGTALPKSENSTTRGIPASHPGVGSFVSRSEYLKRKGSTQQQASGNQLFIRAGLPFVLFTVGALWVVSSAIDGKLKERAASRREVSLSERQALMEEEHDDMMQRLNKAAKTDFDNTKRIERPEDILARRKAEREKRNAWHRRLWRWVKQEE</sequence>
<proteinExistence type="predicted"/>
<feature type="compositionally biased region" description="Basic residues" evidence="1">
    <location>
        <begin position="7"/>
        <end position="18"/>
    </location>
</feature>
<gene>
    <name evidence="3" type="ORF">SEMRO_185_G080430.1</name>
</gene>
<evidence type="ECO:0008006" key="5">
    <source>
        <dbReference type="Google" id="ProtNLM"/>
    </source>
</evidence>
<keyword evidence="2" id="KW-1133">Transmembrane helix</keyword>
<feature type="transmembrane region" description="Helical" evidence="2">
    <location>
        <begin position="73"/>
        <end position="92"/>
    </location>
</feature>
<organism evidence="3 4">
    <name type="scientific">Seminavis robusta</name>
    <dbReference type="NCBI Taxonomy" id="568900"/>
    <lineage>
        <taxon>Eukaryota</taxon>
        <taxon>Sar</taxon>
        <taxon>Stramenopiles</taxon>
        <taxon>Ochrophyta</taxon>
        <taxon>Bacillariophyta</taxon>
        <taxon>Bacillariophyceae</taxon>
        <taxon>Bacillariophycidae</taxon>
        <taxon>Naviculales</taxon>
        <taxon>Naviculaceae</taxon>
        <taxon>Seminavis</taxon>
    </lineage>
</organism>
<accession>A0A9N8DKX0</accession>
<dbReference type="Proteomes" id="UP001153069">
    <property type="component" value="Unassembled WGS sequence"/>
</dbReference>
<reference evidence="3" key="1">
    <citation type="submission" date="2020-06" db="EMBL/GenBank/DDBJ databases">
        <authorList>
            <consortium name="Plant Systems Biology data submission"/>
        </authorList>
    </citation>
    <scope>NUCLEOTIDE SEQUENCE</scope>
    <source>
        <strain evidence="3">D6</strain>
    </source>
</reference>
<keyword evidence="2" id="KW-0472">Membrane</keyword>
<dbReference type="AlphaFoldDB" id="A0A9N8DKX0"/>
<keyword evidence="4" id="KW-1185">Reference proteome</keyword>
<evidence type="ECO:0000313" key="4">
    <source>
        <dbReference type="Proteomes" id="UP001153069"/>
    </source>
</evidence>
<evidence type="ECO:0000313" key="3">
    <source>
        <dbReference type="EMBL" id="CAB9504096.1"/>
    </source>
</evidence>